<evidence type="ECO:0000313" key="7">
    <source>
        <dbReference type="Proteomes" id="UP001177140"/>
    </source>
</evidence>
<dbReference type="EMBL" id="JAJJMA010237958">
    <property type="protein sequence ID" value="MCL7042673.1"/>
    <property type="molecule type" value="Genomic_DNA"/>
</dbReference>
<organism evidence="6 7">
    <name type="scientific">Papaver nudicaule</name>
    <name type="common">Iceland poppy</name>
    <dbReference type="NCBI Taxonomy" id="74823"/>
    <lineage>
        <taxon>Eukaryota</taxon>
        <taxon>Viridiplantae</taxon>
        <taxon>Streptophyta</taxon>
        <taxon>Embryophyta</taxon>
        <taxon>Tracheophyta</taxon>
        <taxon>Spermatophyta</taxon>
        <taxon>Magnoliopsida</taxon>
        <taxon>Ranunculales</taxon>
        <taxon>Papaveraceae</taxon>
        <taxon>Papaveroideae</taxon>
        <taxon>Papaver</taxon>
    </lineage>
</organism>
<dbReference type="InterPro" id="IPR001461">
    <property type="entry name" value="Aspartic_peptidase_A1"/>
</dbReference>
<keyword evidence="3" id="KW-0964">Secreted</keyword>
<keyword evidence="4" id="KW-0732">Signal</keyword>
<dbReference type="PANTHER" id="PTHR47965:SF22">
    <property type="entry name" value="EUKARYOTIC ASPARTYL PROTEASE FAMILY PROTEIN"/>
    <property type="match status" value="1"/>
</dbReference>
<dbReference type="InterPro" id="IPR032799">
    <property type="entry name" value="TAXi_C"/>
</dbReference>
<dbReference type="GO" id="GO:0005576">
    <property type="term" value="C:extracellular region"/>
    <property type="evidence" value="ECO:0007669"/>
    <property type="project" value="UniProtKB-SubCell"/>
</dbReference>
<comment type="caution">
    <text evidence="6">The sequence shown here is derived from an EMBL/GenBank/DDBJ whole genome shotgun (WGS) entry which is preliminary data.</text>
</comment>
<comment type="subcellular location">
    <subcellularLocation>
        <location evidence="1">Secreted</location>
        <location evidence="1">Extracellular space</location>
    </subcellularLocation>
</comment>
<evidence type="ECO:0000256" key="3">
    <source>
        <dbReference type="ARBA" id="ARBA00022525"/>
    </source>
</evidence>
<dbReference type="SUPFAM" id="SSF50630">
    <property type="entry name" value="Acid proteases"/>
    <property type="match status" value="1"/>
</dbReference>
<dbReference type="FunFam" id="2.40.70.10:FF:000041">
    <property type="entry name" value="Basic 7S globulin"/>
    <property type="match status" value="1"/>
</dbReference>
<name>A0AA42AVZ2_PAPNU</name>
<evidence type="ECO:0000259" key="5">
    <source>
        <dbReference type="PROSITE" id="PS51767"/>
    </source>
</evidence>
<dbReference type="GO" id="GO:0004190">
    <property type="term" value="F:aspartic-type endopeptidase activity"/>
    <property type="evidence" value="ECO:0007669"/>
    <property type="project" value="InterPro"/>
</dbReference>
<protein>
    <recommendedName>
        <fullName evidence="5">Peptidase A1 domain-containing protein</fullName>
    </recommendedName>
</protein>
<sequence length="262" mass="28530">MVGLGRNRIGLPSQLSARFNLNRKFAVCLPSSVQSNGAIIIGGGPYTIRRKVDLSKSLIYTPILSKPGTESEPASDDQYYIGVKSIKVNGIRIPLNPELLSINSRTGFGGTKLSTIVPYTTLESSVYNALTEAFVVSSKSYNLTRAEPIEPFRFCFRTENISWNRNGPVVPNVKLELQSELVQWRIFGSNLMVQVTDGVMCLGLLDGGLEPKTSIVIGGFQLENNLLEFDLGTSMLGFSSSLLNKETSCSGFSFNPVSIDSS</sequence>
<proteinExistence type="inferred from homology"/>
<gene>
    <name evidence="6" type="ORF">MKW94_023496</name>
</gene>
<dbReference type="Pfam" id="PF14543">
    <property type="entry name" value="TAXi_N"/>
    <property type="match status" value="1"/>
</dbReference>
<dbReference type="GO" id="GO:0006508">
    <property type="term" value="P:proteolysis"/>
    <property type="evidence" value="ECO:0007669"/>
    <property type="project" value="InterPro"/>
</dbReference>
<evidence type="ECO:0000256" key="2">
    <source>
        <dbReference type="ARBA" id="ARBA00007447"/>
    </source>
</evidence>
<keyword evidence="7" id="KW-1185">Reference proteome</keyword>
<dbReference type="Pfam" id="PF14541">
    <property type="entry name" value="TAXi_C"/>
    <property type="match status" value="1"/>
</dbReference>
<reference evidence="6" key="1">
    <citation type="submission" date="2022-03" db="EMBL/GenBank/DDBJ databases">
        <title>A functionally conserved STORR gene fusion in Papaver species that diverged 16.8 million years ago.</title>
        <authorList>
            <person name="Catania T."/>
        </authorList>
    </citation>
    <scope>NUCLEOTIDE SEQUENCE</scope>
    <source>
        <strain evidence="6">S-191538</strain>
    </source>
</reference>
<dbReference type="InterPro" id="IPR021109">
    <property type="entry name" value="Peptidase_aspartic_dom_sf"/>
</dbReference>
<dbReference type="Gene3D" id="2.40.70.10">
    <property type="entry name" value="Acid Proteases"/>
    <property type="match status" value="2"/>
</dbReference>
<dbReference type="PANTHER" id="PTHR47965">
    <property type="entry name" value="ASPARTYL PROTEASE-RELATED"/>
    <property type="match status" value="1"/>
</dbReference>
<feature type="domain" description="Peptidase A1" evidence="5">
    <location>
        <begin position="1"/>
        <end position="239"/>
    </location>
</feature>
<comment type="similarity">
    <text evidence="2">Belongs to the peptidase A1 family.</text>
</comment>
<dbReference type="AlphaFoldDB" id="A0AA42AVZ2"/>
<dbReference type="InterPro" id="IPR032861">
    <property type="entry name" value="TAXi_N"/>
</dbReference>
<dbReference type="PROSITE" id="PS51767">
    <property type="entry name" value="PEPTIDASE_A1"/>
    <property type="match status" value="1"/>
</dbReference>
<accession>A0AA42AVZ2</accession>
<dbReference type="Proteomes" id="UP001177140">
    <property type="component" value="Unassembled WGS sequence"/>
</dbReference>
<evidence type="ECO:0000256" key="4">
    <source>
        <dbReference type="ARBA" id="ARBA00022729"/>
    </source>
</evidence>
<evidence type="ECO:0000256" key="1">
    <source>
        <dbReference type="ARBA" id="ARBA00004239"/>
    </source>
</evidence>
<evidence type="ECO:0000313" key="6">
    <source>
        <dbReference type="EMBL" id="MCL7042673.1"/>
    </source>
</evidence>
<dbReference type="InterPro" id="IPR033121">
    <property type="entry name" value="PEPTIDASE_A1"/>
</dbReference>